<gene>
    <name evidence="2" type="ORF">K491DRAFT_595954</name>
</gene>
<dbReference type="Gene3D" id="6.10.160.20">
    <property type="match status" value="1"/>
</dbReference>
<dbReference type="AlphaFoldDB" id="A0A6A6TAS4"/>
<name>A0A6A6TAS4_9PLEO</name>
<evidence type="ECO:0000313" key="3">
    <source>
        <dbReference type="Proteomes" id="UP000799324"/>
    </source>
</evidence>
<dbReference type="Proteomes" id="UP000799324">
    <property type="component" value="Unassembled WGS sequence"/>
</dbReference>
<sequence>MPPAKRTHEDSATLKEKLHSGPGTTARGRRNGGTAVTNGSHLKEVMSSTVDNASTHSGQNEQNGSSGVSLLLSWNTQDRSLLQGYRRTYRLDTPSSFKNPLAHVILANGIGRFSPTMARPKSKRRIQKEQLALAVRKNFNALGVTESDVIVDLLYKTKNQDKEFRVRFAPRK</sequence>
<organism evidence="2 3">
    <name type="scientific">Lophiostoma macrostomum CBS 122681</name>
    <dbReference type="NCBI Taxonomy" id="1314788"/>
    <lineage>
        <taxon>Eukaryota</taxon>
        <taxon>Fungi</taxon>
        <taxon>Dikarya</taxon>
        <taxon>Ascomycota</taxon>
        <taxon>Pezizomycotina</taxon>
        <taxon>Dothideomycetes</taxon>
        <taxon>Pleosporomycetidae</taxon>
        <taxon>Pleosporales</taxon>
        <taxon>Lophiostomataceae</taxon>
        <taxon>Lophiostoma</taxon>
    </lineage>
</organism>
<dbReference type="EMBL" id="MU004331">
    <property type="protein sequence ID" value="KAF2656870.1"/>
    <property type="molecule type" value="Genomic_DNA"/>
</dbReference>
<dbReference type="OrthoDB" id="510958at2759"/>
<reference evidence="2" key="1">
    <citation type="journal article" date="2020" name="Stud. Mycol.">
        <title>101 Dothideomycetes genomes: a test case for predicting lifestyles and emergence of pathogens.</title>
        <authorList>
            <person name="Haridas S."/>
            <person name="Albert R."/>
            <person name="Binder M."/>
            <person name="Bloem J."/>
            <person name="Labutti K."/>
            <person name="Salamov A."/>
            <person name="Andreopoulos B."/>
            <person name="Baker S."/>
            <person name="Barry K."/>
            <person name="Bills G."/>
            <person name="Bluhm B."/>
            <person name="Cannon C."/>
            <person name="Castanera R."/>
            <person name="Culley D."/>
            <person name="Daum C."/>
            <person name="Ezra D."/>
            <person name="Gonzalez J."/>
            <person name="Henrissat B."/>
            <person name="Kuo A."/>
            <person name="Liang C."/>
            <person name="Lipzen A."/>
            <person name="Lutzoni F."/>
            <person name="Magnuson J."/>
            <person name="Mondo S."/>
            <person name="Nolan M."/>
            <person name="Ohm R."/>
            <person name="Pangilinan J."/>
            <person name="Park H.-J."/>
            <person name="Ramirez L."/>
            <person name="Alfaro M."/>
            <person name="Sun H."/>
            <person name="Tritt A."/>
            <person name="Yoshinaga Y."/>
            <person name="Zwiers L.-H."/>
            <person name="Turgeon B."/>
            <person name="Goodwin S."/>
            <person name="Spatafora J."/>
            <person name="Crous P."/>
            <person name="Grigoriev I."/>
        </authorList>
    </citation>
    <scope>NUCLEOTIDE SEQUENCE</scope>
    <source>
        <strain evidence="2">CBS 122681</strain>
    </source>
</reference>
<accession>A0A6A6TAS4</accession>
<evidence type="ECO:0008006" key="4">
    <source>
        <dbReference type="Google" id="ProtNLM"/>
    </source>
</evidence>
<proteinExistence type="predicted"/>
<keyword evidence="3" id="KW-1185">Reference proteome</keyword>
<feature type="region of interest" description="Disordered" evidence="1">
    <location>
        <begin position="1"/>
        <end position="41"/>
    </location>
</feature>
<feature type="compositionally biased region" description="Basic and acidic residues" evidence="1">
    <location>
        <begin position="1"/>
        <end position="19"/>
    </location>
</feature>
<protein>
    <recommendedName>
        <fullName evidence="4">Histone deacetylase complex subunit SAP30 Sin3 binding domain-containing protein</fullName>
    </recommendedName>
</protein>
<evidence type="ECO:0000256" key="1">
    <source>
        <dbReference type="SAM" id="MobiDB-lite"/>
    </source>
</evidence>
<evidence type="ECO:0000313" key="2">
    <source>
        <dbReference type="EMBL" id="KAF2656870.1"/>
    </source>
</evidence>
<feature type="compositionally biased region" description="Low complexity" evidence="1">
    <location>
        <begin position="21"/>
        <end position="39"/>
    </location>
</feature>
<dbReference type="InterPro" id="IPR038291">
    <property type="entry name" value="SAP30_C_sf"/>
</dbReference>